<dbReference type="EMBL" id="LXMD01000023">
    <property type="protein sequence ID" value="OCG73854.1"/>
    <property type="molecule type" value="Genomic_DNA"/>
</dbReference>
<gene>
    <name evidence="7" type="ORF">A7J15_06435</name>
</gene>
<feature type="transmembrane region" description="Helical" evidence="6">
    <location>
        <begin position="209"/>
        <end position="231"/>
    </location>
</feature>
<dbReference type="RefSeq" id="WP_067026154.1">
    <property type="nucleotide sequence ID" value="NZ_CP038256.1"/>
</dbReference>
<proteinExistence type="predicted"/>
<reference evidence="7 8" key="1">
    <citation type="submission" date="2016-05" db="EMBL/GenBank/DDBJ databases">
        <authorList>
            <person name="Lavstsen T."/>
            <person name="Jespersen J.S."/>
        </authorList>
    </citation>
    <scope>NUCLEOTIDE SEQUENCE [LARGE SCALE GENOMIC DNA]</scope>
    <source>
        <strain evidence="7 8">YLB-01</strain>
    </source>
</reference>
<evidence type="ECO:0000313" key="8">
    <source>
        <dbReference type="Proteomes" id="UP000093355"/>
    </source>
</evidence>
<evidence type="ECO:0000256" key="3">
    <source>
        <dbReference type="ARBA" id="ARBA00022692"/>
    </source>
</evidence>
<dbReference type="PANTHER" id="PTHR43370">
    <property type="entry name" value="SUGAR ABC TRANSPORTER INTEGRAL MEMBRANE PROTEIN-RELATED"/>
    <property type="match status" value="1"/>
</dbReference>
<feature type="transmembrane region" description="Helical" evidence="6">
    <location>
        <begin position="153"/>
        <end position="173"/>
    </location>
</feature>
<dbReference type="PANTHER" id="PTHR43370:SF1">
    <property type="entry name" value="GUANOSINE ABC TRANSPORTER PERMEASE PROTEIN NUPQ"/>
    <property type="match status" value="1"/>
</dbReference>
<keyword evidence="2" id="KW-1003">Cell membrane</keyword>
<keyword evidence="5 6" id="KW-0472">Membrane</keyword>
<keyword evidence="8" id="KW-1185">Reference proteome</keyword>
<dbReference type="GO" id="GO:0005886">
    <property type="term" value="C:plasma membrane"/>
    <property type="evidence" value="ECO:0007669"/>
    <property type="project" value="UniProtKB-SubCell"/>
</dbReference>
<dbReference type="STRING" id="904291.A7J15_06435"/>
<feature type="transmembrane region" description="Helical" evidence="6">
    <location>
        <begin position="393"/>
        <end position="414"/>
    </location>
</feature>
<feature type="transmembrane region" description="Helical" evidence="6">
    <location>
        <begin position="314"/>
        <end position="334"/>
    </location>
</feature>
<dbReference type="InterPro" id="IPR001851">
    <property type="entry name" value="ABC_transp_permease"/>
</dbReference>
<feature type="transmembrane region" description="Helical" evidence="6">
    <location>
        <begin position="267"/>
        <end position="284"/>
    </location>
</feature>
<dbReference type="AlphaFoldDB" id="A0A1B9NBE4"/>
<evidence type="ECO:0000256" key="1">
    <source>
        <dbReference type="ARBA" id="ARBA00004651"/>
    </source>
</evidence>
<protein>
    <submittedName>
        <fullName evidence="7">ABC transporter permease</fullName>
    </submittedName>
</protein>
<feature type="transmembrane region" description="Helical" evidence="6">
    <location>
        <begin position="96"/>
        <end position="116"/>
    </location>
</feature>
<accession>A0A1B9NBE4</accession>
<evidence type="ECO:0000256" key="6">
    <source>
        <dbReference type="SAM" id="Phobius"/>
    </source>
</evidence>
<feature type="transmembrane region" description="Helical" evidence="6">
    <location>
        <begin position="26"/>
        <end position="45"/>
    </location>
</feature>
<evidence type="ECO:0000256" key="4">
    <source>
        <dbReference type="ARBA" id="ARBA00022989"/>
    </source>
</evidence>
<dbReference type="GO" id="GO:0022857">
    <property type="term" value="F:transmembrane transporter activity"/>
    <property type="evidence" value="ECO:0007669"/>
    <property type="project" value="InterPro"/>
</dbReference>
<dbReference type="Proteomes" id="UP000093355">
    <property type="component" value="Unassembled WGS sequence"/>
</dbReference>
<evidence type="ECO:0000256" key="5">
    <source>
        <dbReference type="ARBA" id="ARBA00023136"/>
    </source>
</evidence>
<dbReference type="Pfam" id="PF02653">
    <property type="entry name" value="BPD_transp_2"/>
    <property type="match status" value="1"/>
</dbReference>
<feature type="transmembrane region" description="Helical" evidence="6">
    <location>
        <begin position="179"/>
        <end position="202"/>
    </location>
</feature>
<organism evidence="7 8">
    <name type="scientific">Microbacterium sediminis</name>
    <dbReference type="NCBI Taxonomy" id="904291"/>
    <lineage>
        <taxon>Bacteria</taxon>
        <taxon>Bacillati</taxon>
        <taxon>Actinomycetota</taxon>
        <taxon>Actinomycetes</taxon>
        <taxon>Micrococcales</taxon>
        <taxon>Microbacteriaceae</taxon>
        <taxon>Microbacterium</taxon>
    </lineage>
</organism>
<comment type="subcellular location">
    <subcellularLocation>
        <location evidence="1">Cell membrane</location>
        <topology evidence="1">Multi-pass membrane protein</topology>
    </subcellularLocation>
</comment>
<keyword evidence="3 6" id="KW-0812">Transmembrane</keyword>
<evidence type="ECO:0000313" key="7">
    <source>
        <dbReference type="EMBL" id="OCG73854.1"/>
    </source>
</evidence>
<feature type="transmembrane region" description="Helical" evidence="6">
    <location>
        <begin position="349"/>
        <end position="372"/>
    </location>
</feature>
<evidence type="ECO:0000256" key="2">
    <source>
        <dbReference type="ARBA" id="ARBA00022475"/>
    </source>
</evidence>
<feature type="transmembrane region" description="Helical" evidence="6">
    <location>
        <begin position="65"/>
        <end position="89"/>
    </location>
</feature>
<dbReference type="CDD" id="cd06580">
    <property type="entry name" value="TM_PBP1_transp_TpRbsC_like"/>
    <property type="match status" value="1"/>
</dbReference>
<name>A0A1B9NBE4_9MICO</name>
<keyword evidence="4 6" id="KW-1133">Transmembrane helix</keyword>
<feature type="transmembrane region" description="Helical" evidence="6">
    <location>
        <begin position="122"/>
        <end position="146"/>
    </location>
</feature>
<comment type="caution">
    <text evidence="7">The sequence shown here is derived from an EMBL/GenBank/DDBJ whole genome shotgun (WGS) entry which is preliminary data.</text>
</comment>
<sequence length="427" mass="44374">MSGAVVLPQADVVVTKDAPRAWKTPIVMAAFTVVALLWFVLGTGGEEVAFRWSQTRDALQVPDTVLSAKALAIVATVILAIVTVVSAVLVQRRVRVSLWLVVGFGVVWLAALLGQIGQGTTLSIVLLTTGALSLATPLIYGALAGVIGERVGVANIAIEGQLLMGAFLGAVVGSITDSLWAGVLAGMIGGALVSLVLAAFSITYLVDQIIVGVVLNVLVIGITNFFFSAVLSANAQELNFPGTFPKVAIPVLSDIPVIGPTLFDQRITTYLMYVLVPVVWFVLFKTRIGLRIRAVGEHPLAADTVGINVNRTRFWTVTVAGLIAGLGGAVLTLGESNAFVREMSNGQGYIALACVILGRWNPVMAALAALMFGFARNLAVVANQAGSDIPADLIATTPYVVTLIAVAGLIGRAIGPAATGKPYVAGH</sequence>